<dbReference type="InterPro" id="IPR056632">
    <property type="entry name" value="DUF7730"/>
</dbReference>
<gene>
    <name evidence="3" type="ORF">AUEXF2481DRAFT_8416</name>
</gene>
<organism evidence="3 4">
    <name type="scientific">Aureobasidium subglaciale (strain EXF-2481)</name>
    <name type="common">Aureobasidium pullulans var. subglaciale</name>
    <dbReference type="NCBI Taxonomy" id="1043005"/>
    <lineage>
        <taxon>Eukaryota</taxon>
        <taxon>Fungi</taxon>
        <taxon>Dikarya</taxon>
        <taxon>Ascomycota</taxon>
        <taxon>Pezizomycotina</taxon>
        <taxon>Dothideomycetes</taxon>
        <taxon>Dothideomycetidae</taxon>
        <taxon>Dothideales</taxon>
        <taxon>Saccotheciaceae</taxon>
        <taxon>Aureobasidium</taxon>
    </lineage>
</organism>
<name>A0A074Y171_AURSE</name>
<dbReference type="AlphaFoldDB" id="A0A074Y171"/>
<proteinExistence type="predicted"/>
<dbReference type="EMBL" id="KL584777">
    <property type="protein sequence ID" value="KEQ91548.1"/>
    <property type="molecule type" value="Genomic_DNA"/>
</dbReference>
<keyword evidence="4" id="KW-1185">Reference proteome</keyword>
<sequence>MAAKTRSALIKSKSGLVVKRGRKNEEGPARMTRNATVAQETLCLSTRTNKTIRTLSSSIGTTQNDTPLARTQSSFFRKLPAEIRLMIYDYALGTGTVDKSTGTRVIIAHMHRDWFKL</sequence>
<feature type="domain" description="DUF7730" evidence="2">
    <location>
        <begin position="70"/>
        <end position="97"/>
    </location>
</feature>
<protein>
    <recommendedName>
        <fullName evidence="2">DUF7730 domain-containing protein</fullName>
    </recommendedName>
</protein>
<dbReference type="GeneID" id="25371794"/>
<reference evidence="3 4" key="1">
    <citation type="journal article" date="2014" name="BMC Genomics">
        <title>Genome sequencing of four Aureobasidium pullulans varieties: biotechnological potential, stress tolerance, and description of new species.</title>
        <authorList>
            <person name="Gostin Ar C."/>
            <person name="Ohm R.A."/>
            <person name="Kogej T."/>
            <person name="Sonjak S."/>
            <person name="Turk M."/>
            <person name="Zajc J."/>
            <person name="Zalar P."/>
            <person name="Grube M."/>
            <person name="Sun H."/>
            <person name="Han J."/>
            <person name="Sharma A."/>
            <person name="Chiniquy J."/>
            <person name="Ngan C.Y."/>
            <person name="Lipzen A."/>
            <person name="Barry K."/>
            <person name="Grigoriev I.V."/>
            <person name="Gunde-Cimerman N."/>
        </authorList>
    </citation>
    <scope>NUCLEOTIDE SEQUENCE [LARGE SCALE GENOMIC DNA]</scope>
    <source>
        <strain evidence="3 4">EXF-2481</strain>
    </source>
</reference>
<dbReference type="InParanoid" id="A0A074Y171"/>
<dbReference type="RefSeq" id="XP_013340002.1">
    <property type="nucleotide sequence ID" value="XM_013484548.1"/>
</dbReference>
<evidence type="ECO:0000256" key="1">
    <source>
        <dbReference type="SAM" id="MobiDB-lite"/>
    </source>
</evidence>
<accession>A0A074Y171</accession>
<evidence type="ECO:0000313" key="3">
    <source>
        <dbReference type="EMBL" id="KEQ91548.1"/>
    </source>
</evidence>
<dbReference type="OrthoDB" id="4757095at2759"/>
<dbReference type="Pfam" id="PF24864">
    <property type="entry name" value="DUF7730"/>
    <property type="match status" value="1"/>
</dbReference>
<evidence type="ECO:0000259" key="2">
    <source>
        <dbReference type="Pfam" id="PF24864"/>
    </source>
</evidence>
<evidence type="ECO:0000313" key="4">
    <source>
        <dbReference type="Proteomes" id="UP000030641"/>
    </source>
</evidence>
<feature type="region of interest" description="Disordered" evidence="1">
    <location>
        <begin position="14"/>
        <end position="34"/>
    </location>
</feature>
<dbReference type="Proteomes" id="UP000030641">
    <property type="component" value="Unassembled WGS sequence"/>
</dbReference>
<dbReference type="HOGENOM" id="CLU_2084399_0_0_1"/>